<keyword evidence="6" id="KW-1185">Reference proteome</keyword>
<protein>
    <recommendedName>
        <fullName evidence="3">Carboxylic ester hydrolase</fullName>
        <ecNumber evidence="3">3.1.1.-</ecNumber>
    </recommendedName>
</protein>
<feature type="signal peptide" evidence="3">
    <location>
        <begin position="1"/>
        <end position="22"/>
    </location>
</feature>
<proteinExistence type="inferred from homology"/>
<dbReference type="Pfam" id="PF00135">
    <property type="entry name" value="COesterase"/>
    <property type="match status" value="1"/>
</dbReference>
<evidence type="ECO:0000256" key="1">
    <source>
        <dbReference type="ARBA" id="ARBA00005964"/>
    </source>
</evidence>
<comment type="similarity">
    <text evidence="1 3">Belongs to the type-B carboxylesterase/lipase family.</text>
</comment>
<dbReference type="InterPro" id="IPR002018">
    <property type="entry name" value="CarbesteraseB"/>
</dbReference>
<name>A0A7Y9ISW3_9BURK</name>
<evidence type="ECO:0000256" key="3">
    <source>
        <dbReference type="RuleBase" id="RU361235"/>
    </source>
</evidence>
<dbReference type="Gene3D" id="3.40.50.1820">
    <property type="entry name" value="alpha/beta hydrolase"/>
    <property type="match status" value="1"/>
</dbReference>
<dbReference type="EC" id="3.1.1.-" evidence="3"/>
<evidence type="ECO:0000256" key="2">
    <source>
        <dbReference type="ARBA" id="ARBA00022801"/>
    </source>
</evidence>
<keyword evidence="3" id="KW-0732">Signal</keyword>
<keyword evidence="2 3" id="KW-0378">Hydrolase</keyword>
<dbReference type="PROSITE" id="PS00122">
    <property type="entry name" value="CARBOXYLESTERASE_B_1"/>
    <property type="match status" value="1"/>
</dbReference>
<feature type="domain" description="Carboxylesterase type B" evidence="4">
    <location>
        <begin position="40"/>
        <end position="508"/>
    </location>
</feature>
<organism evidence="5 6">
    <name type="scientific">Pigmentiphaga litoralis</name>
    <dbReference type="NCBI Taxonomy" id="516702"/>
    <lineage>
        <taxon>Bacteria</taxon>
        <taxon>Pseudomonadati</taxon>
        <taxon>Pseudomonadota</taxon>
        <taxon>Betaproteobacteria</taxon>
        <taxon>Burkholderiales</taxon>
        <taxon>Alcaligenaceae</taxon>
        <taxon>Pigmentiphaga</taxon>
    </lineage>
</organism>
<sequence>MSDHKRLAAAGSALAVTLLVTACGGSDSDDAPTTQAPIATVRTASGPVTGTVGEITTFKGIPYAAPPVGNLRWKAPQPAPAWTTARNATAFGPACIQGGTTLQSEDCLTLNVWTTQTALQANDKRPVLVWVYGGSFHGGNGNIDADALTRAGVVVVSMNYRVSTLGFLAHPALSSESADKTSGNYGLLDIAASLKWVRDNIQNFGGDPSKITVWGQSSGASAITALMVSPKAAGLYDQVILDSPGAFRHWKTLPQAEQDGLAVGANIDALRALPADQLPVIRNTGSGTAIRALAEPRVIGPTLDKVVLPAEERPAFERGTFKAVPTLVGYNTDEGTSFTLNYPVKTLAQYAAYLRDPTIFANFGAEALTVYPAAADAAVPRAVADSFSDNQFVFGTRGIARAMTTAGVPVYRYWFKRRASGTGEDPLHGAELPYVRGDAVLNAAPYNQDDRTLSATMKDAWIRFVKTGNPNGGTITNWPRYDVATEPVYVLDAPLSVTNAPRGKELDFIGKVDAALNPR</sequence>
<gene>
    <name evidence="5" type="ORF">FHW18_001481</name>
</gene>
<reference evidence="5 6" key="1">
    <citation type="submission" date="2020-07" db="EMBL/GenBank/DDBJ databases">
        <title>Genomic Encyclopedia of Type Strains, Phase IV (KMG-V): Genome sequencing to study the core and pangenomes of soil and plant-associated prokaryotes.</title>
        <authorList>
            <person name="Whitman W."/>
        </authorList>
    </citation>
    <scope>NUCLEOTIDE SEQUENCE [LARGE SCALE GENOMIC DNA]</scope>
    <source>
        <strain evidence="5 6">SAS40</strain>
    </source>
</reference>
<dbReference type="InterPro" id="IPR019826">
    <property type="entry name" value="Carboxylesterase_B_AS"/>
</dbReference>
<dbReference type="InterPro" id="IPR029058">
    <property type="entry name" value="AB_hydrolase_fold"/>
</dbReference>
<accession>A0A7Y9ISW3</accession>
<dbReference type="SMR" id="A0A7Y9ISW3"/>
<dbReference type="GO" id="GO:0016787">
    <property type="term" value="F:hydrolase activity"/>
    <property type="evidence" value="ECO:0007669"/>
    <property type="project" value="UniProtKB-KW"/>
</dbReference>
<dbReference type="SUPFAM" id="SSF53474">
    <property type="entry name" value="alpha/beta-Hydrolases"/>
    <property type="match status" value="1"/>
</dbReference>
<dbReference type="RefSeq" id="WP_179584835.1">
    <property type="nucleotide sequence ID" value="NZ_JACBYR010000001.1"/>
</dbReference>
<evidence type="ECO:0000313" key="6">
    <source>
        <dbReference type="Proteomes" id="UP000542125"/>
    </source>
</evidence>
<feature type="chain" id="PRO_5031607947" description="Carboxylic ester hydrolase" evidence="3">
    <location>
        <begin position="23"/>
        <end position="519"/>
    </location>
</feature>
<dbReference type="EMBL" id="JACBYR010000001">
    <property type="protein sequence ID" value="NYE82210.1"/>
    <property type="molecule type" value="Genomic_DNA"/>
</dbReference>
<dbReference type="PANTHER" id="PTHR11559">
    <property type="entry name" value="CARBOXYLESTERASE"/>
    <property type="match status" value="1"/>
</dbReference>
<evidence type="ECO:0000313" key="5">
    <source>
        <dbReference type="EMBL" id="NYE82210.1"/>
    </source>
</evidence>
<dbReference type="AlphaFoldDB" id="A0A7Y9ISW3"/>
<evidence type="ECO:0000259" key="4">
    <source>
        <dbReference type="Pfam" id="PF00135"/>
    </source>
</evidence>
<dbReference type="PROSITE" id="PS51257">
    <property type="entry name" value="PROKAR_LIPOPROTEIN"/>
    <property type="match status" value="1"/>
</dbReference>
<dbReference type="Proteomes" id="UP000542125">
    <property type="component" value="Unassembled WGS sequence"/>
</dbReference>
<comment type="caution">
    <text evidence="5">The sequence shown here is derived from an EMBL/GenBank/DDBJ whole genome shotgun (WGS) entry which is preliminary data.</text>
</comment>
<dbReference type="InterPro" id="IPR050309">
    <property type="entry name" value="Type-B_Carboxylest/Lipase"/>
</dbReference>